<accession>A0A1C3ENV4</accession>
<feature type="binding site" evidence="12">
    <location>
        <position position="348"/>
    </location>
    <ligand>
        <name>[4Fe-4S] cluster</name>
        <dbReference type="ChEBI" id="CHEBI:49883"/>
    </ligand>
</feature>
<dbReference type="PANTHER" id="PTHR43822:SF9">
    <property type="entry name" value="3-ISOPROPYLMALATE DEHYDRATASE"/>
    <property type="match status" value="1"/>
</dbReference>
<evidence type="ECO:0000256" key="6">
    <source>
        <dbReference type="ARBA" id="ARBA00022605"/>
    </source>
</evidence>
<organism evidence="14 15">
    <name type="scientific">Planctopirus hydrillae</name>
    <dbReference type="NCBI Taxonomy" id="1841610"/>
    <lineage>
        <taxon>Bacteria</taxon>
        <taxon>Pseudomonadati</taxon>
        <taxon>Planctomycetota</taxon>
        <taxon>Planctomycetia</taxon>
        <taxon>Planctomycetales</taxon>
        <taxon>Planctomycetaceae</taxon>
        <taxon>Planctopirus</taxon>
    </lineage>
</organism>
<evidence type="ECO:0000313" key="15">
    <source>
        <dbReference type="Proteomes" id="UP000094828"/>
    </source>
</evidence>
<name>A0A1C3ENV4_9PLAN</name>
<keyword evidence="11 12" id="KW-0100">Branched-chain amino acid biosynthesis</keyword>
<dbReference type="NCBIfam" id="NF009116">
    <property type="entry name" value="PRK12466.1"/>
    <property type="match status" value="1"/>
</dbReference>
<evidence type="ECO:0000256" key="1">
    <source>
        <dbReference type="ARBA" id="ARBA00000491"/>
    </source>
</evidence>
<evidence type="ECO:0000256" key="3">
    <source>
        <dbReference type="ARBA" id="ARBA00004729"/>
    </source>
</evidence>
<dbReference type="NCBIfam" id="NF004016">
    <property type="entry name" value="PRK05478.1"/>
    <property type="match status" value="1"/>
</dbReference>
<sequence>MTDSRNLFNKVWDLHACQTLPSGQDQLFIGLHLIHEVTSPQAFAILRERNLKVAYPERTVATVDHIVPTQSTARPFVDLLAEEMMSAIEKNCRDFGIRLFDLVDNRQGVVHIVGPEQGLTLPGMTIACGDSHTSTHGAFGSIAFGIGTSQVADVLATQTLALARPKVRKVEVTGQLKPGVYAKDVILHIIRKLGVQGGVGYAYEYAGDVFDRMSMEERMTVCNMSIEGGARCGYINPDQTTVDYIQGRPFAPQGEEFERAAKWWLSLASGKDAQFDDVVVFKAEEIEPTVTWGITPAQSVGVKETLPTISSFPADDQKVISEAFQYMDLKEGQPIQGLKINVAFIGSCTNGRISDLREAARIVKGRHVAAGVKALVVPGSQLVRKQAMEEGLDKIFEEAGFEWRGAGCSMCLAMNPDKLQGNEVCASSSNRNFKGRQGSPTGRTLLMSPAMVAAAAVTGAVTDVRELE</sequence>
<comment type="caution">
    <text evidence="14">The sequence shown here is derived from an EMBL/GenBank/DDBJ whole genome shotgun (WGS) entry which is preliminary data.</text>
</comment>
<evidence type="ECO:0000256" key="4">
    <source>
        <dbReference type="ARBA" id="ARBA00022430"/>
    </source>
</evidence>
<comment type="catalytic activity">
    <reaction evidence="1 12">
        <text>(2R,3S)-3-isopropylmalate = (2S)-2-isopropylmalate</text>
        <dbReference type="Rhea" id="RHEA:32287"/>
        <dbReference type="ChEBI" id="CHEBI:1178"/>
        <dbReference type="ChEBI" id="CHEBI:35121"/>
        <dbReference type="EC" id="4.2.1.33"/>
    </reaction>
</comment>
<keyword evidence="9 12" id="KW-0411">Iron-sulfur</keyword>
<keyword evidence="5 12" id="KW-0004">4Fe-4S</keyword>
<keyword evidence="4 12" id="KW-0432">Leucine biosynthesis</keyword>
<dbReference type="CDD" id="cd01583">
    <property type="entry name" value="IPMI"/>
    <property type="match status" value="1"/>
</dbReference>
<comment type="pathway">
    <text evidence="3 12">Amino-acid biosynthesis; L-leucine biosynthesis; L-leucine from 3-methyl-2-oxobutanoate: step 2/4.</text>
</comment>
<feature type="domain" description="Aconitase/3-isopropylmalate dehydratase large subunit alpha/beta/alpha" evidence="13">
    <location>
        <begin position="10"/>
        <end position="459"/>
    </location>
</feature>
<dbReference type="Proteomes" id="UP000094828">
    <property type="component" value="Unassembled WGS sequence"/>
</dbReference>
<dbReference type="HAMAP" id="MF_01026">
    <property type="entry name" value="LeuC_type1"/>
    <property type="match status" value="1"/>
</dbReference>
<comment type="subunit">
    <text evidence="12">Heterodimer of LeuC and LeuD.</text>
</comment>
<evidence type="ECO:0000256" key="7">
    <source>
        <dbReference type="ARBA" id="ARBA00022723"/>
    </source>
</evidence>
<evidence type="ECO:0000256" key="10">
    <source>
        <dbReference type="ARBA" id="ARBA00023239"/>
    </source>
</evidence>
<dbReference type="EMBL" id="LYDR01000039">
    <property type="protein sequence ID" value="ODA34931.1"/>
    <property type="molecule type" value="Genomic_DNA"/>
</dbReference>
<dbReference type="InterPro" id="IPR036008">
    <property type="entry name" value="Aconitase_4Fe-4S_dom"/>
</dbReference>
<evidence type="ECO:0000259" key="13">
    <source>
        <dbReference type="Pfam" id="PF00330"/>
    </source>
</evidence>
<dbReference type="InterPro" id="IPR004430">
    <property type="entry name" value="3-IsopropMal_deHydase_lsu"/>
</dbReference>
<keyword evidence="10 12" id="KW-0456">Lyase</keyword>
<dbReference type="GO" id="GO:0051539">
    <property type="term" value="F:4 iron, 4 sulfur cluster binding"/>
    <property type="evidence" value="ECO:0007669"/>
    <property type="project" value="UniProtKB-KW"/>
</dbReference>
<dbReference type="AlphaFoldDB" id="A0A1C3ENV4"/>
<dbReference type="InterPro" id="IPR050067">
    <property type="entry name" value="IPM_dehydratase_rel_enz"/>
</dbReference>
<keyword evidence="15" id="KW-1185">Reference proteome</keyword>
<dbReference type="InterPro" id="IPR018136">
    <property type="entry name" value="Aconitase_4Fe-4S_BS"/>
</dbReference>
<proteinExistence type="inferred from homology"/>
<dbReference type="UniPathway" id="UPA00048">
    <property type="reaction ID" value="UER00071"/>
</dbReference>
<dbReference type="InterPro" id="IPR015931">
    <property type="entry name" value="Acnase/IPM_dHydase_lsu_aba_1/3"/>
</dbReference>
<dbReference type="GO" id="GO:0009098">
    <property type="term" value="P:L-leucine biosynthetic process"/>
    <property type="evidence" value="ECO:0007669"/>
    <property type="project" value="UniProtKB-UniRule"/>
</dbReference>
<dbReference type="InterPro" id="IPR001030">
    <property type="entry name" value="Acoase/IPM_deHydtase_lsu_aba"/>
</dbReference>
<gene>
    <name evidence="12" type="primary">leuC</name>
    <name evidence="14" type="ORF">A6X21_04625</name>
</gene>
<evidence type="ECO:0000313" key="14">
    <source>
        <dbReference type="EMBL" id="ODA34931.1"/>
    </source>
</evidence>
<dbReference type="PANTHER" id="PTHR43822">
    <property type="entry name" value="HOMOACONITASE, MITOCHONDRIAL-RELATED"/>
    <property type="match status" value="1"/>
</dbReference>
<feature type="binding site" evidence="12">
    <location>
        <position position="411"/>
    </location>
    <ligand>
        <name>[4Fe-4S] cluster</name>
        <dbReference type="ChEBI" id="CHEBI:49883"/>
    </ligand>
</feature>
<dbReference type="Pfam" id="PF00330">
    <property type="entry name" value="Aconitase"/>
    <property type="match status" value="1"/>
</dbReference>
<dbReference type="InterPro" id="IPR033941">
    <property type="entry name" value="IPMI_cat"/>
</dbReference>
<dbReference type="Gene3D" id="3.30.499.10">
    <property type="entry name" value="Aconitase, domain 3"/>
    <property type="match status" value="2"/>
</dbReference>
<comment type="function">
    <text evidence="2 12">Catalyzes the isomerization between 2-isopropylmalate and 3-isopropylmalate, via the formation of 2-isopropylmaleate.</text>
</comment>
<dbReference type="GO" id="GO:0003861">
    <property type="term" value="F:3-isopropylmalate dehydratase activity"/>
    <property type="evidence" value="ECO:0007669"/>
    <property type="project" value="UniProtKB-UniRule"/>
</dbReference>
<reference evidence="14 15" key="1">
    <citation type="submission" date="2016-05" db="EMBL/GenBank/DDBJ databases">
        <title>Genomic and physiological characterization of Planctopirus sp. isolated from fresh water lake.</title>
        <authorList>
            <person name="Subhash Y."/>
            <person name="Ramana C."/>
        </authorList>
    </citation>
    <scope>NUCLEOTIDE SEQUENCE [LARGE SCALE GENOMIC DNA]</scope>
    <source>
        <strain evidence="14 15">JC280</strain>
    </source>
</reference>
<comment type="cofactor">
    <cofactor evidence="12">
        <name>[4Fe-4S] cluster</name>
        <dbReference type="ChEBI" id="CHEBI:49883"/>
    </cofactor>
    <text evidence="12">Binds 1 [4Fe-4S] cluster per subunit.</text>
</comment>
<dbReference type="STRING" id="1841610.A6X21_04625"/>
<protein>
    <recommendedName>
        <fullName evidence="12">3-isopropylmalate dehydratase large subunit</fullName>
        <ecNumber evidence="12">4.2.1.33</ecNumber>
    </recommendedName>
    <alternativeName>
        <fullName evidence="12">Alpha-IPM isomerase</fullName>
        <shortName evidence="12">IPMI</shortName>
    </alternativeName>
    <alternativeName>
        <fullName evidence="12">Isopropylmalate isomerase</fullName>
    </alternativeName>
</protein>
<dbReference type="PROSITE" id="PS00450">
    <property type="entry name" value="ACONITASE_1"/>
    <property type="match status" value="1"/>
</dbReference>
<evidence type="ECO:0000256" key="9">
    <source>
        <dbReference type="ARBA" id="ARBA00023014"/>
    </source>
</evidence>
<evidence type="ECO:0000256" key="12">
    <source>
        <dbReference type="HAMAP-Rule" id="MF_01026"/>
    </source>
</evidence>
<evidence type="ECO:0000256" key="11">
    <source>
        <dbReference type="ARBA" id="ARBA00023304"/>
    </source>
</evidence>
<dbReference type="EC" id="4.2.1.33" evidence="12"/>
<dbReference type="PRINTS" id="PR00415">
    <property type="entry name" value="ACONITASE"/>
</dbReference>
<keyword evidence="7 12" id="KW-0479">Metal-binding</keyword>
<comment type="similarity">
    <text evidence="12">Belongs to the aconitase/IPM isomerase family. LeuC type 1 subfamily.</text>
</comment>
<dbReference type="RefSeq" id="WP_068846474.1">
    <property type="nucleotide sequence ID" value="NZ_LYDR01000039.1"/>
</dbReference>
<dbReference type="SUPFAM" id="SSF53732">
    <property type="entry name" value="Aconitase iron-sulfur domain"/>
    <property type="match status" value="1"/>
</dbReference>
<dbReference type="NCBIfam" id="TIGR00170">
    <property type="entry name" value="leuC"/>
    <property type="match status" value="1"/>
</dbReference>
<evidence type="ECO:0000256" key="5">
    <source>
        <dbReference type="ARBA" id="ARBA00022485"/>
    </source>
</evidence>
<dbReference type="PROSITE" id="PS01244">
    <property type="entry name" value="ACONITASE_2"/>
    <property type="match status" value="1"/>
</dbReference>
<evidence type="ECO:0000256" key="2">
    <source>
        <dbReference type="ARBA" id="ARBA00002695"/>
    </source>
</evidence>
<evidence type="ECO:0000256" key="8">
    <source>
        <dbReference type="ARBA" id="ARBA00023004"/>
    </source>
</evidence>
<feature type="binding site" evidence="12">
    <location>
        <position position="408"/>
    </location>
    <ligand>
        <name>[4Fe-4S] cluster</name>
        <dbReference type="ChEBI" id="CHEBI:49883"/>
    </ligand>
</feature>
<dbReference type="OrthoDB" id="9802769at2"/>
<keyword evidence="6 12" id="KW-0028">Amino-acid biosynthesis</keyword>
<dbReference type="GO" id="GO:0046872">
    <property type="term" value="F:metal ion binding"/>
    <property type="evidence" value="ECO:0007669"/>
    <property type="project" value="UniProtKB-KW"/>
</dbReference>
<keyword evidence="8 12" id="KW-0408">Iron</keyword>